<comment type="similarity">
    <text evidence="1">Belongs to the 'phage' integrase family.</text>
</comment>
<reference evidence="4 5" key="1">
    <citation type="submission" date="2019-05" db="EMBL/GenBank/DDBJ databases">
        <authorList>
            <person name="Farhan Ul Haque M."/>
        </authorList>
    </citation>
    <scope>NUCLEOTIDE SEQUENCE [LARGE SCALE GENOMIC DNA]</scope>
    <source>
        <strain evidence="4">2</strain>
    </source>
</reference>
<evidence type="ECO:0000259" key="3">
    <source>
        <dbReference type="Pfam" id="PF13356"/>
    </source>
</evidence>
<dbReference type="GO" id="GO:0015074">
    <property type="term" value="P:DNA integration"/>
    <property type="evidence" value="ECO:0007669"/>
    <property type="project" value="UniProtKB-KW"/>
</dbReference>
<evidence type="ECO:0000256" key="1">
    <source>
        <dbReference type="ARBA" id="ARBA00008857"/>
    </source>
</evidence>
<feature type="domain" description="Integrase DNA-binding" evidence="3">
    <location>
        <begin position="12"/>
        <end position="100"/>
    </location>
</feature>
<evidence type="ECO:0000313" key="5">
    <source>
        <dbReference type="Proteomes" id="UP000485880"/>
    </source>
</evidence>
<evidence type="ECO:0000256" key="2">
    <source>
        <dbReference type="ARBA" id="ARBA00022908"/>
    </source>
</evidence>
<sequence>MLSMPKRKITDIVAAAAEPSEGQQEQIYWDTDVVGFGLRVRPSSKTWIMAYRPAGAGRSANTKKLRLSTFPSVKTVEARRLAREIAGRIAAGEDPAVNRTELKRKETSSVGALLDRYGDDLARRGYVNRVTVINGLEARLAPFKARDIKTVSGADLWAIIEALQKVGKEGAAEDFRSRARAFFTAIIPYLTNLPGDGIDGCDRPHFPLLSH</sequence>
<accession>A0A8B6MBD3</accession>
<gene>
    <name evidence="4" type="ORF">MPC4_70100</name>
</gene>
<proteinExistence type="inferred from homology"/>
<dbReference type="AlphaFoldDB" id="A0A8B6MBD3"/>
<dbReference type="InterPro" id="IPR025166">
    <property type="entry name" value="Integrase_DNA_bind_dom"/>
</dbReference>
<keyword evidence="5" id="KW-1185">Reference proteome</keyword>
<organism evidence="4 5">
    <name type="scientific">Methylocella tundrae</name>
    <dbReference type="NCBI Taxonomy" id="227605"/>
    <lineage>
        <taxon>Bacteria</taxon>
        <taxon>Pseudomonadati</taxon>
        <taxon>Pseudomonadota</taxon>
        <taxon>Alphaproteobacteria</taxon>
        <taxon>Hyphomicrobiales</taxon>
        <taxon>Beijerinckiaceae</taxon>
        <taxon>Methylocella</taxon>
    </lineage>
</organism>
<dbReference type="InterPro" id="IPR038488">
    <property type="entry name" value="Integrase_DNA-bd_sf"/>
</dbReference>
<comment type="caution">
    <text evidence="4">The sequence shown here is derived from an EMBL/GenBank/DDBJ whole genome shotgun (WGS) entry which is preliminary data.</text>
</comment>
<dbReference type="PANTHER" id="PTHR30629:SF2">
    <property type="entry name" value="PROPHAGE INTEGRASE INTS-RELATED"/>
    <property type="match status" value="1"/>
</dbReference>
<evidence type="ECO:0000313" key="4">
    <source>
        <dbReference type="EMBL" id="VTZ52212.1"/>
    </source>
</evidence>
<dbReference type="Gene3D" id="3.30.160.390">
    <property type="entry name" value="Integrase, DNA-binding domain"/>
    <property type="match status" value="1"/>
</dbReference>
<dbReference type="Proteomes" id="UP000485880">
    <property type="component" value="Unassembled WGS sequence"/>
</dbReference>
<dbReference type="InterPro" id="IPR050808">
    <property type="entry name" value="Phage_Integrase"/>
</dbReference>
<name>A0A8B6MBD3_METTU</name>
<dbReference type="PANTHER" id="PTHR30629">
    <property type="entry name" value="PROPHAGE INTEGRASE"/>
    <property type="match status" value="1"/>
</dbReference>
<dbReference type="Pfam" id="PF13356">
    <property type="entry name" value="Arm-DNA-bind_3"/>
    <property type="match status" value="1"/>
</dbReference>
<keyword evidence="2" id="KW-0229">DNA integration</keyword>
<dbReference type="EMBL" id="CABFMQ020000131">
    <property type="protein sequence ID" value="VTZ52212.1"/>
    <property type="molecule type" value="Genomic_DNA"/>
</dbReference>
<protein>
    <recommendedName>
        <fullName evidence="3">Integrase DNA-binding domain-containing protein</fullName>
    </recommendedName>
</protein>